<evidence type="ECO:0000313" key="6">
    <source>
        <dbReference type="EMBL" id="ABB28356.1"/>
    </source>
</evidence>
<dbReference type="InterPro" id="IPR003798">
    <property type="entry name" value="DNA_recombination_RmuC"/>
</dbReference>
<dbReference type="KEGG" id="cch:Cag_1094"/>
<dbReference type="Pfam" id="PF02646">
    <property type="entry name" value="RmuC"/>
    <property type="match status" value="1"/>
</dbReference>
<dbReference type="AlphaFoldDB" id="Q3ARL9"/>
<proteinExistence type="inferred from homology"/>
<feature type="coiled-coil region" evidence="5">
    <location>
        <begin position="34"/>
        <end position="85"/>
    </location>
</feature>
<evidence type="ECO:0000256" key="3">
    <source>
        <dbReference type="ARBA" id="ARBA00023054"/>
    </source>
</evidence>
<protein>
    <recommendedName>
        <fullName evidence="7">DNA recombination protein RmuC</fullName>
    </recommendedName>
</protein>
<dbReference type="PANTHER" id="PTHR30563">
    <property type="entry name" value="DNA RECOMBINATION PROTEIN RMUC"/>
    <property type="match status" value="1"/>
</dbReference>
<comment type="function">
    <text evidence="1">Involved in DNA recombination.</text>
</comment>
<gene>
    <name evidence="6" type="ordered locus">Cag_1094</name>
</gene>
<organism evidence="6">
    <name type="scientific">Chlorobium chlorochromatii (strain CaD3)</name>
    <dbReference type="NCBI Taxonomy" id="340177"/>
    <lineage>
        <taxon>Bacteria</taxon>
        <taxon>Pseudomonadati</taxon>
        <taxon>Chlorobiota</taxon>
        <taxon>Chlorobiia</taxon>
        <taxon>Chlorobiales</taxon>
        <taxon>Chlorobiaceae</taxon>
        <taxon>Chlorobium/Pelodictyon group</taxon>
        <taxon>Chlorobium</taxon>
    </lineage>
</organism>
<dbReference type="GO" id="GO:0006310">
    <property type="term" value="P:DNA recombination"/>
    <property type="evidence" value="ECO:0007669"/>
    <property type="project" value="UniProtKB-KW"/>
</dbReference>
<reference evidence="6" key="1">
    <citation type="submission" date="2005-08" db="EMBL/GenBank/DDBJ databases">
        <title>Complete sequence of Chlorobium chlorochromatii CaD3.</title>
        <authorList>
            <person name="Copeland A."/>
            <person name="Lucas S."/>
            <person name="Lapidus A."/>
            <person name="Barry K."/>
            <person name="Detter J.C."/>
            <person name="Glavina T."/>
            <person name="Hammon N."/>
            <person name="Israni S."/>
            <person name="Pitluck S."/>
            <person name="Bryant D."/>
            <person name="Schmutz J."/>
            <person name="Larimer F."/>
            <person name="Land M."/>
            <person name="Kyrpides N."/>
            <person name="Ivanova N."/>
            <person name="Richardson P."/>
        </authorList>
    </citation>
    <scope>NUCLEOTIDE SEQUENCE [LARGE SCALE GENOMIC DNA]</scope>
    <source>
        <strain evidence="6">CaD3</strain>
    </source>
</reference>
<keyword evidence="4" id="KW-0233">DNA recombination</keyword>
<sequence>MLETLSFFLLLALFGLLIFLAIRLLSAAPKQAELARLQALEADALRNMERLTALAEEHEALKIRYARLEVAYQNEQQSVAEKEALMLASEERLKKEFELLSLRILEERGKALGAEQRERLDTLLLPLRQQLEAYRQRIEEVHHADTLLSGQLIEEVRQLQALSSRVSNDAQQLAHAIKGDSKVQGNWGEIIIERMFEASGLEKGREYLAQESFRDSDGALKRPDFMVLLPDNKAIIVDSKVSLTAFERYSALSDPDEQQIALREHLQSVRRHITELQAKNYHELGGNRTLDFVLLCIPIEAAWQAAMQADPALLYTLAGRNVVVCSPTTLMMTLKLIAQLWRREHENRNAELIAEKAGRIYDQVALLAHSMLEAQKKLSNVNDSFEQVLKQLKTGRGNLIGRVEEIRKLGAKVNRQMPLDVTAEALEE</sequence>
<dbReference type="eggNOG" id="COG1322">
    <property type="taxonomic scope" value="Bacteria"/>
</dbReference>
<dbReference type="EMBL" id="CP000108">
    <property type="protein sequence ID" value="ABB28356.1"/>
    <property type="molecule type" value="Genomic_DNA"/>
</dbReference>
<evidence type="ECO:0008006" key="7">
    <source>
        <dbReference type="Google" id="ProtNLM"/>
    </source>
</evidence>
<dbReference type="HOGENOM" id="CLU_024057_0_1_10"/>
<accession>Q3ARL9</accession>
<evidence type="ECO:0000256" key="5">
    <source>
        <dbReference type="SAM" id="Coils"/>
    </source>
</evidence>
<comment type="similarity">
    <text evidence="2">Belongs to the RmuC family.</text>
</comment>
<dbReference type="OrthoDB" id="370725at2"/>
<evidence type="ECO:0000256" key="1">
    <source>
        <dbReference type="ARBA" id="ARBA00003416"/>
    </source>
</evidence>
<name>Q3ARL9_CHLCH</name>
<dbReference type="STRING" id="340177.Cag_1094"/>
<evidence type="ECO:0000256" key="2">
    <source>
        <dbReference type="ARBA" id="ARBA00009840"/>
    </source>
</evidence>
<keyword evidence="3 5" id="KW-0175">Coiled coil</keyword>
<dbReference type="PANTHER" id="PTHR30563:SF0">
    <property type="entry name" value="DNA RECOMBINATION PROTEIN RMUC"/>
    <property type="match status" value="1"/>
</dbReference>
<evidence type="ECO:0000256" key="4">
    <source>
        <dbReference type="ARBA" id="ARBA00023172"/>
    </source>
</evidence>